<comment type="cofactor">
    <cofactor evidence="13">
        <name>heme</name>
        <dbReference type="ChEBI" id="CHEBI:30413"/>
    </cofactor>
</comment>
<comment type="similarity">
    <text evidence="2 14">Belongs to the cytochrome P450 family.</text>
</comment>
<evidence type="ECO:0000256" key="11">
    <source>
        <dbReference type="ARBA" id="ARBA00023136"/>
    </source>
</evidence>
<dbReference type="EMBL" id="JAUHHV010000010">
    <property type="protein sequence ID" value="KAK1409824.1"/>
    <property type="molecule type" value="Genomic_DNA"/>
</dbReference>
<evidence type="ECO:0000256" key="14">
    <source>
        <dbReference type="RuleBase" id="RU000461"/>
    </source>
</evidence>
<evidence type="ECO:0000256" key="4">
    <source>
        <dbReference type="ARBA" id="ARBA00022692"/>
    </source>
</evidence>
<dbReference type="PRINTS" id="PR00463">
    <property type="entry name" value="EP450I"/>
</dbReference>
<evidence type="ECO:0000256" key="1">
    <source>
        <dbReference type="ARBA" id="ARBA00004606"/>
    </source>
</evidence>
<dbReference type="PROSITE" id="PS00086">
    <property type="entry name" value="CYTOCHROME_P450"/>
    <property type="match status" value="1"/>
</dbReference>
<dbReference type="CDD" id="cd11072">
    <property type="entry name" value="CYP71-like"/>
    <property type="match status" value="1"/>
</dbReference>
<dbReference type="PANTHER" id="PTHR47955">
    <property type="entry name" value="CYTOCHROME P450 FAMILY 71 PROTEIN"/>
    <property type="match status" value="1"/>
</dbReference>
<keyword evidence="11" id="KW-0472">Membrane</keyword>
<dbReference type="GO" id="GO:0020037">
    <property type="term" value="F:heme binding"/>
    <property type="evidence" value="ECO:0007669"/>
    <property type="project" value="InterPro"/>
</dbReference>
<evidence type="ECO:0000256" key="13">
    <source>
        <dbReference type="PIRSR" id="PIRSR602401-1"/>
    </source>
</evidence>
<accession>A0AAD8JSA9</accession>
<keyword evidence="7" id="KW-1133">Transmembrane helix</keyword>
<dbReference type="Gene3D" id="1.10.630.10">
    <property type="entry name" value="Cytochrome P450"/>
    <property type="match status" value="1"/>
</dbReference>
<keyword evidence="3 13" id="KW-0349">Heme</keyword>
<evidence type="ECO:0000256" key="10">
    <source>
        <dbReference type="ARBA" id="ARBA00023033"/>
    </source>
</evidence>
<dbReference type="GO" id="GO:0005506">
    <property type="term" value="F:iron ion binding"/>
    <property type="evidence" value="ECO:0007669"/>
    <property type="project" value="InterPro"/>
</dbReference>
<gene>
    <name evidence="15" type="ORF">QVD17_36353</name>
</gene>
<reference evidence="15" key="1">
    <citation type="journal article" date="2023" name="bioRxiv">
        <title>Improved chromosome-level genome assembly for marigold (Tagetes erecta).</title>
        <authorList>
            <person name="Jiang F."/>
            <person name="Yuan L."/>
            <person name="Wang S."/>
            <person name="Wang H."/>
            <person name="Xu D."/>
            <person name="Wang A."/>
            <person name="Fan W."/>
        </authorList>
    </citation>
    <scope>NUCLEOTIDE SEQUENCE</scope>
    <source>
        <strain evidence="15">WSJ</strain>
        <tissue evidence="15">Leaf</tissue>
    </source>
</reference>
<evidence type="ECO:0000256" key="3">
    <source>
        <dbReference type="ARBA" id="ARBA00022617"/>
    </source>
</evidence>
<dbReference type="GO" id="GO:0051762">
    <property type="term" value="P:sesquiterpene biosynthetic process"/>
    <property type="evidence" value="ECO:0007669"/>
    <property type="project" value="UniProtKB-ARBA"/>
</dbReference>
<dbReference type="GO" id="GO:0016020">
    <property type="term" value="C:membrane"/>
    <property type="evidence" value="ECO:0007669"/>
    <property type="project" value="UniProtKB-SubCell"/>
</dbReference>
<evidence type="ECO:0000313" key="15">
    <source>
        <dbReference type="EMBL" id="KAK1409824.1"/>
    </source>
</evidence>
<sequence>MRLDIIFIHLYWLDYKYRPTRVSQNPTTAPSYHPKPSMDILTIVQQWPITTALVIFSIFYIFLQTLKSSNSSITNSSLPPCPPKLPVIGNLHHILGKPRHEALWQLSKEYGPVMRIYIGSKLFIIISSPAMAKEILKTQDHVFCSRESFKATKRLTYNFLDIAFSPHNTHWREMRKLLVTEFIGPKRAKLSSHVLVTEIESIINDLSSYSPNTEVNLSNMFMEIVKQMVCKVAFGEKYRRQPVKGPSWDVMLEEAMELLNGSVGDSFPILGFFIDQFSGWNRRLNDGFRNLDGYIDALVDDHLKHDSGDMSEEDKDFIHTILDMSKQNASGYQPNHADLKALVMDILTGGIDTTVVTLIWAMSEINKNTRVMRKLQSEIRTCAGKIQKVSELDTTNMTYLKMVVKETLRLHTPAPLLVPHVSISQTQLAGYDISSSTVVLINAWGIARDPCTWGENAAEFYPERFENVDGDFGRDRFEMMPFGGGRRSCPAMNTAPTNVEFVLAAFLYWFDWELPGGMKCEELNMENGGTLVLGKKVPLCLVPKKHNWEDD</sequence>
<dbReference type="SUPFAM" id="SSF48264">
    <property type="entry name" value="Cytochrome P450"/>
    <property type="match status" value="1"/>
</dbReference>
<keyword evidence="4" id="KW-0812">Transmembrane</keyword>
<dbReference type="PANTHER" id="PTHR47955:SF9">
    <property type="entry name" value="PREMNASPIRODIENE OXYGENASE-LIKE"/>
    <property type="match status" value="1"/>
</dbReference>
<evidence type="ECO:0008006" key="17">
    <source>
        <dbReference type="Google" id="ProtNLM"/>
    </source>
</evidence>
<comment type="subcellular location">
    <subcellularLocation>
        <location evidence="1">Membrane</location>
        <topology evidence="1">Single-pass type II membrane protein</topology>
    </subcellularLocation>
</comment>
<dbReference type="FunFam" id="1.10.630.10:FF:000043">
    <property type="entry name" value="Cytochrome P450 99A2"/>
    <property type="match status" value="1"/>
</dbReference>
<dbReference type="Pfam" id="PF00067">
    <property type="entry name" value="p450"/>
    <property type="match status" value="1"/>
</dbReference>
<evidence type="ECO:0000256" key="5">
    <source>
        <dbReference type="ARBA" id="ARBA00022723"/>
    </source>
</evidence>
<evidence type="ECO:0000256" key="6">
    <source>
        <dbReference type="ARBA" id="ARBA00022968"/>
    </source>
</evidence>
<evidence type="ECO:0000256" key="8">
    <source>
        <dbReference type="ARBA" id="ARBA00023002"/>
    </source>
</evidence>
<evidence type="ECO:0000313" key="16">
    <source>
        <dbReference type="Proteomes" id="UP001229421"/>
    </source>
</evidence>
<dbReference type="InterPro" id="IPR017972">
    <property type="entry name" value="Cyt_P450_CS"/>
</dbReference>
<evidence type="ECO:0000256" key="12">
    <source>
        <dbReference type="ARBA" id="ARBA00023180"/>
    </source>
</evidence>
<evidence type="ECO:0000256" key="2">
    <source>
        <dbReference type="ARBA" id="ARBA00010617"/>
    </source>
</evidence>
<dbReference type="GO" id="GO:0016705">
    <property type="term" value="F:oxidoreductase activity, acting on paired donors, with incorporation or reduction of molecular oxygen"/>
    <property type="evidence" value="ECO:0007669"/>
    <property type="project" value="InterPro"/>
</dbReference>
<dbReference type="InterPro" id="IPR001128">
    <property type="entry name" value="Cyt_P450"/>
</dbReference>
<evidence type="ECO:0000256" key="7">
    <source>
        <dbReference type="ARBA" id="ARBA00022989"/>
    </source>
</evidence>
<keyword evidence="6" id="KW-0735">Signal-anchor</keyword>
<organism evidence="15 16">
    <name type="scientific">Tagetes erecta</name>
    <name type="common">African marigold</name>
    <dbReference type="NCBI Taxonomy" id="13708"/>
    <lineage>
        <taxon>Eukaryota</taxon>
        <taxon>Viridiplantae</taxon>
        <taxon>Streptophyta</taxon>
        <taxon>Embryophyta</taxon>
        <taxon>Tracheophyta</taxon>
        <taxon>Spermatophyta</taxon>
        <taxon>Magnoliopsida</taxon>
        <taxon>eudicotyledons</taxon>
        <taxon>Gunneridae</taxon>
        <taxon>Pentapetalae</taxon>
        <taxon>asterids</taxon>
        <taxon>campanulids</taxon>
        <taxon>Asterales</taxon>
        <taxon>Asteraceae</taxon>
        <taxon>Asteroideae</taxon>
        <taxon>Heliantheae alliance</taxon>
        <taxon>Tageteae</taxon>
        <taxon>Tagetes</taxon>
    </lineage>
</organism>
<comment type="caution">
    <text evidence="15">The sequence shown here is derived from an EMBL/GenBank/DDBJ whole genome shotgun (WGS) entry which is preliminary data.</text>
</comment>
<protein>
    <recommendedName>
        <fullName evidence="17">Cytochrome P450</fullName>
    </recommendedName>
</protein>
<dbReference type="PRINTS" id="PR00385">
    <property type="entry name" value="P450"/>
</dbReference>
<dbReference type="InterPro" id="IPR036396">
    <property type="entry name" value="Cyt_P450_sf"/>
</dbReference>
<keyword evidence="5 13" id="KW-0479">Metal-binding</keyword>
<proteinExistence type="inferred from homology"/>
<keyword evidence="12" id="KW-0325">Glycoprotein</keyword>
<name>A0AAD8JSA9_TARER</name>
<dbReference type="AlphaFoldDB" id="A0AAD8JSA9"/>
<evidence type="ECO:0000256" key="9">
    <source>
        <dbReference type="ARBA" id="ARBA00023004"/>
    </source>
</evidence>
<keyword evidence="8 14" id="KW-0560">Oxidoreductase</keyword>
<feature type="binding site" description="axial binding residue" evidence="13">
    <location>
        <position position="489"/>
    </location>
    <ligand>
        <name>heme</name>
        <dbReference type="ChEBI" id="CHEBI:30413"/>
    </ligand>
    <ligandPart>
        <name>Fe</name>
        <dbReference type="ChEBI" id="CHEBI:18248"/>
    </ligandPart>
</feature>
<dbReference type="GO" id="GO:0004497">
    <property type="term" value="F:monooxygenase activity"/>
    <property type="evidence" value="ECO:0007669"/>
    <property type="project" value="UniProtKB-KW"/>
</dbReference>
<dbReference type="Proteomes" id="UP001229421">
    <property type="component" value="Unassembled WGS sequence"/>
</dbReference>
<dbReference type="InterPro" id="IPR002401">
    <property type="entry name" value="Cyt_P450_E_grp-I"/>
</dbReference>
<keyword evidence="16" id="KW-1185">Reference proteome</keyword>
<keyword evidence="9 13" id="KW-0408">Iron</keyword>
<keyword evidence="10 14" id="KW-0503">Monooxygenase</keyword>